<proteinExistence type="predicted"/>
<reference evidence="2 3" key="1">
    <citation type="journal article" date="2019" name="Int. J. Syst. Evol. Microbiol.">
        <title>The Global Catalogue of Microorganisms (GCM) 10K type strain sequencing project: providing services to taxonomists for standard genome sequencing and annotation.</title>
        <authorList>
            <consortium name="The Broad Institute Genomics Platform"/>
            <consortium name="The Broad Institute Genome Sequencing Center for Infectious Disease"/>
            <person name="Wu L."/>
            <person name="Ma J."/>
        </authorList>
    </citation>
    <scope>NUCLEOTIDE SEQUENCE [LARGE SCALE GENOMIC DNA]</scope>
    <source>
        <strain evidence="2 3">JCM 13250</strain>
    </source>
</reference>
<gene>
    <name evidence="2" type="ORF">GCM10009682_44680</name>
</gene>
<comment type="caution">
    <text evidence="2">The sequence shown here is derived from an EMBL/GenBank/DDBJ whole genome shotgun (WGS) entry which is preliminary data.</text>
</comment>
<keyword evidence="3" id="KW-1185">Reference proteome</keyword>
<evidence type="ECO:0000313" key="3">
    <source>
        <dbReference type="Proteomes" id="UP001500218"/>
    </source>
</evidence>
<protein>
    <submittedName>
        <fullName evidence="2">Uncharacterized protein</fullName>
    </submittedName>
</protein>
<keyword evidence="1" id="KW-0812">Transmembrane</keyword>
<sequence length="47" mass="5012">MTDPAPSPVEEPRPPATALKSWSLLLHVIAIAAGLWLGITTFTAITR</sequence>
<evidence type="ECO:0000256" key="1">
    <source>
        <dbReference type="SAM" id="Phobius"/>
    </source>
</evidence>
<name>A0ABN2MBP9_9ACTN</name>
<organism evidence="2 3">
    <name type="scientific">Luedemannella flava</name>
    <dbReference type="NCBI Taxonomy" id="349316"/>
    <lineage>
        <taxon>Bacteria</taxon>
        <taxon>Bacillati</taxon>
        <taxon>Actinomycetota</taxon>
        <taxon>Actinomycetes</taxon>
        <taxon>Micromonosporales</taxon>
        <taxon>Micromonosporaceae</taxon>
        <taxon>Luedemannella</taxon>
    </lineage>
</organism>
<dbReference type="RefSeq" id="WP_344135685.1">
    <property type="nucleotide sequence ID" value="NZ_BAAALT010000161.1"/>
</dbReference>
<dbReference type="EMBL" id="BAAALT010000161">
    <property type="protein sequence ID" value="GAA1819119.1"/>
    <property type="molecule type" value="Genomic_DNA"/>
</dbReference>
<keyword evidence="1" id="KW-1133">Transmembrane helix</keyword>
<accession>A0ABN2MBP9</accession>
<dbReference type="Proteomes" id="UP001500218">
    <property type="component" value="Unassembled WGS sequence"/>
</dbReference>
<evidence type="ECO:0000313" key="2">
    <source>
        <dbReference type="EMBL" id="GAA1819119.1"/>
    </source>
</evidence>
<feature type="transmembrane region" description="Helical" evidence="1">
    <location>
        <begin position="24"/>
        <end position="45"/>
    </location>
</feature>
<keyword evidence="1" id="KW-0472">Membrane</keyword>